<accession>A0ABV8SVF2</accession>
<comment type="caution">
    <text evidence="7">The sequence shown here is derived from an EMBL/GenBank/DDBJ whole genome shotgun (WGS) entry which is preliminary data.</text>
</comment>
<keyword evidence="4" id="KW-0408">Iron</keyword>
<keyword evidence="8" id="KW-1185">Reference proteome</keyword>
<keyword evidence="3" id="KW-0479">Metal-binding</keyword>
<name>A0ABV8SVF2_9GAMM</name>
<sequence>MIVIWRVTTHCNLGCTYCAYDRNLPFERTDVDAGAVIRVARLFSEYQSQTGDAVMISWLGGEPLLWKPLASVSKVLANELGLQLSATTNGTALKSAALRSMIADHFAELTVSVDGPPAFHDRIRTWQGGFEQLRAAVTQLRADTQHRERRLRLRVNTVLMAQNIHLFRELCEQLIAWGIDEVTFNQLGGNDRPEFHREHRLRPADVDALADMLPRLRDRLWAHGIRLSGGSQYLHRFRASASGERLRIDNCNPGRKFLFIDERGRIAPCSFTLADYDVHVDELRSVDDLLALHSRYEQRRSHWCDDCPSTQVFEKFVA</sequence>
<keyword evidence="5" id="KW-0411">Iron-sulfur</keyword>
<gene>
    <name evidence="7" type="ORF">ACFPN2_17760</name>
</gene>
<comment type="cofactor">
    <cofactor evidence="1">
        <name>[4Fe-4S] cluster</name>
        <dbReference type="ChEBI" id="CHEBI:49883"/>
    </cofactor>
</comment>
<dbReference type="Pfam" id="PF04055">
    <property type="entry name" value="Radical_SAM"/>
    <property type="match status" value="1"/>
</dbReference>
<evidence type="ECO:0000256" key="2">
    <source>
        <dbReference type="ARBA" id="ARBA00022691"/>
    </source>
</evidence>
<dbReference type="Gene3D" id="3.20.20.70">
    <property type="entry name" value="Aldolase class I"/>
    <property type="match status" value="1"/>
</dbReference>
<evidence type="ECO:0000256" key="3">
    <source>
        <dbReference type="ARBA" id="ARBA00022723"/>
    </source>
</evidence>
<dbReference type="RefSeq" id="WP_380598869.1">
    <property type="nucleotide sequence ID" value="NZ_JBHSDU010000003.1"/>
</dbReference>
<evidence type="ECO:0000313" key="7">
    <source>
        <dbReference type="EMBL" id="MFC4310947.1"/>
    </source>
</evidence>
<evidence type="ECO:0000313" key="8">
    <source>
        <dbReference type="Proteomes" id="UP001595904"/>
    </source>
</evidence>
<dbReference type="InterPro" id="IPR007197">
    <property type="entry name" value="rSAM"/>
</dbReference>
<reference evidence="8" key="1">
    <citation type="journal article" date="2019" name="Int. J. Syst. Evol. Microbiol.">
        <title>The Global Catalogue of Microorganisms (GCM) 10K type strain sequencing project: providing services to taxonomists for standard genome sequencing and annotation.</title>
        <authorList>
            <consortium name="The Broad Institute Genomics Platform"/>
            <consortium name="The Broad Institute Genome Sequencing Center for Infectious Disease"/>
            <person name="Wu L."/>
            <person name="Ma J."/>
        </authorList>
    </citation>
    <scope>NUCLEOTIDE SEQUENCE [LARGE SCALE GENOMIC DNA]</scope>
    <source>
        <strain evidence="8">CGMCC 1.10759</strain>
    </source>
</reference>
<proteinExistence type="predicted"/>
<evidence type="ECO:0000256" key="4">
    <source>
        <dbReference type="ARBA" id="ARBA00023004"/>
    </source>
</evidence>
<dbReference type="InterPro" id="IPR058240">
    <property type="entry name" value="rSAM_sf"/>
</dbReference>
<evidence type="ECO:0000256" key="1">
    <source>
        <dbReference type="ARBA" id="ARBA00001966"/>
    </source>
</evidence>
<dbReference type="EMBL" id="JBHSDU010000003">
    <property type="protein sequence ID" value="MFC4310947.1"/>
    <property type="molecule type" value="Genomic_DNA"/>
</dbReference>
<dbReference type="PROSITE" id="PS51918">
    <property type="entry name" value="RADICAL_SAM"/>
    <property type="match status" value="1"/>
</dbReference>
<dbReference type="SFLD" id="SFLDG01067">
    <property type="entry name" value="SPASM/twitch_domain_containing"/>
    <property type="match status" value="1"/>
</dbReference>
<dbReference type="InterPro" id="IPR050377">
    <property type="entry name" value="Radical_SAM_PqqE_MftC-like"/>
</dbReference>
<dbReference type="PANTHER" id="PTHR11228">
    <property type="entry name" value="RADICAL SAM DOMAIN PROTEIN"/>
    <property type="match status" value="1"/>
</dbReference>
<dbReference type="InterPro" id="IPR013785">
    <property type="entry name" value="Aldolase_TIM"/>
</dbReference>
<dbReference type="PANTHER" id="PTHR11228:SF7">
    <property type="entry name" value="PQQA PEPTIDE CYCLASE"/>
    <property type="match status" value="1"/>
</dbReference>
<dbReference type="CDD" id="cd01335">
    <property type="entry name" value="Radical_SAM"/>
    <property type="match status" value="1"/>
</dbReference>
<evidence type="ECO:0000256" key="5">
    <source>
        <dbReference type="ARBA" id="ARBA00023014"/>
    </source>
</evidence>
<evidence type="ECO:0000259" key="6">
    <source>
        <dbReference type="PROSITE" id="PS51918"/>
    </source>
</evidence>
<protein>
    <submittedName>
        <fullName evidence="7">Radical SAM protein</fullName>
    </submittedName>
</protein>
<keyword evidence="2" id="KW-0949">S-adenosyl-L-methionine</keyword>
<organism evidence="7 8">
    <name type="scientific">Steroidobacter flavus</name>
    <dbReference type="NCBI Taxonomy" id="1842136"/>
    <lineage>
        <taxon>Bacteria</taxon>
        <taxon>Pseudomonadati</taxon>
        <taxon>Pseudomonadota</taxon>
        <taxon>Gammaproteobacteria</taxon>
        <taxon>Steroidobacterales</taxon>
        <taxon>Steroidobacteraceae</taxon>
        <taxon>Steroidobacter</taxon>
    </lineage>
</organism>
<dbReference type="SFLD" id="SFLDS00029">
    <property type="entry name" value="Radical_SAM"/>
    <property type="match status" value="1"/>
</dbReference>
<dbReference type="Proteomes" id="UP001595904">
    <property type="component" value="Unassembled WGS sequence"/>
</dbReference>
<dbReference type="SUPFAM" id="SSF102114">
    <property type="entry name" value="Radical SAM enzymes"/>
    <property type="match status" value="1"/>
</dbReference>
<feature type="domain" description="Radical SAM core" evidence="6">
    <location>
        <begin position="1"/>
        <end position="226"/>
    </location>
</feature>